<dbReference type="Gene3D" id="2.40.50.40">
    <property type="match status" value="1"/>
</dbReference>
<dbReference type="Pfam" id="PF00048">
    <property type="entry name" value="IL8"/>
    <property type="match status" value="1"/>
</dbReference>
<evidence type="ECO:0000313" key="5">
    <source>
        <dbReference type="EMBL" id="KAG9355133.1"/>
    </source>
</evidence>
<gene>
    <name evidence="5" type="ORF">JZ751_001846</name>
</gene>
<sequence length="86" mass="9573">MMTLGPNFLFTALAVSCFATLYAFPMDGFDLGLKCRCLKSSSQFIPPRQMKRVEIFPADARCRQPEIIKKGNRGGQKTTTDGPVKK</sequence>
<dbReference type="GO" id="GO:0008009">
    <property type="term" value="F:chemokine activity"/>
    <property type="evidence" value="ECO:0007669"/>
    <property type="project" value="InterPro"/>
</dbReference>
<dbReference type="SUPFAM" id="SSF54117">
    <property type="entry name" value="Interleukin 8-like chemokines"/>
    <property type="match status" value="1"/>
</dbReference>
<evidence type="ECO:0000256" key="2">
    <source>
        <dbReference type="SAM" id="MobiDB-lite"/>
    </source>
</evidence>
<evidence type="ECO:0000313" key="6">
    <source>
        <dbReference type="Proteomes" id="UP000824540"/>
    </source>
</evidence>
<dbReference type="OrthoDB" id="9948647at2759"/>
<keyword evidence="3" id="KW-0732">Signal</keyword>
<evidence type="ECO:0000256" key="1">
    <source>
        <dbReference type="ARBA" id="ARBA00022514"/>
    </source>
</evidence>
<dbReference type="InterPro" id="IPR036048">
    <property type="entry name" value="Interleukin_8-like_sf"/>
</dbReference>
<feature type="chain" id="PRO_5035746228" description="Chemokine interleukin-8-like domain-containing protein" evidence="3">
    <location>
        <begin position="24"/>
        <end position="86"/>
    </location>
</feature>
<keyword evidence="6" id="KW-1185">Reference proteome</keyword>
<dbReference type="AlphaFoldDB" id="A0A8T2PUX8"/>
<keyword evidence="1" id="KW-0202">Cytokine</keyword>
<proteinExistence type="predicted"/>
<dbReference type="Proteomes" id="UP000824540">
    <property type="component" value="Unassembled WGS sequence"/>
</dbReference>
<feature type="domain" description="Chemokine interleukin-8-like" evidence="4">
    <location>
        <begin position="34"/>
        <end position="75"/>
    </location>
</feature>
<dbReference type="InterPro" id="IPR001811">
    <property type="entry name" value="Chemokine_IL8-like_dom"/>
</dbReference>
<reference evidence="5" key="1">
    <citation type="thesis" date="2021" institute="BYU ScholarsArchive" country="Provo, UT, USA">
        <title>Applications of and Algorithms for Genome Assembly and Genomic Analyses with an Emphasis on Marine Teleosts.</title>
        <authorList>
            <person name="Pickett B.D."/>
        </authorList>
    </citation>
    <scope>NUCLEOTIDE SEQUENCE</scope>
    <source>
        <strain evidence="5">HI-2016</strain>
    </source>
</reference>
<dbReference type="GO" id="GO:0005615">
    <property type="term" value="C:extracellular space"/>
    <property type="evidence" value="ECO:0007669"/>
    <property type="project" value="UniProtKB-KW"/>
</dbReference>
<organism evidence="5 6">
    <name type="scientific">Albula glossodonta</name>
    <name type="common">roundjaw bonefish</name>
    <dbReference type="NCBI Taxonomy" id="121402"/>
    <lineage>
        <taxon>Eukaryota</taxon>
        <taxon>Metazoa</taxon>
        <taxon>Chordata</taxon>
        <taxon>Craniata</taxon>
        <taxon>Vertebrata</taxon>
        <taxon>Euteleostomi</taxon>
        <taxon>Actinopterygii</taxon>
        <taxon>Neopterygii</taxon>
        <taxon>Teleostei</taxon>
        <taxon>Albuliformes</taxon>
        <taxon>Albulidae</taxon>
        <taxon>Albula</taxon>
    </lineage>
</organism>
<feature type="region of interest" description="Disordered" evidence="2">
    <location>
        <begin position="67"/>
        <end position="86"/>
    </location>
</feature>
<feature type="signal peptide" evidence="3">
    <location>
        <begin position="1"/>
        <end position="23"/>
    </location>
</feature>
<protein>
    <recommendedName>
        <fullName evidence="4">Chemokine interleukin-8-like domain-containing protein</fullName>
    </recommendedName>
</protein>
<dbReference type="GO" id="GO:0006955">
    <property type="term" value="P:immune response"/>
    <property type="evidence" value="ECO:0007669"/>
    <property type="project" value="InterPro"/>
</dbReference>
<comment type="caution">
    <text evidence="5">The sequence shown here is derived from an EMBL/GenBank/DDBJ whole genome shotgun (WGS) entry which is preliminary data.</text>
</comment>
<feature type="compositionally biased region" description="Polar residues" evidence="2">
    <location>
        <begin position="75"/>
        <end position="86"/>
    </location>
</feature>
<dbReference type="EMBL" id="JAFBMS010000002">
    <property type="protein sequence ID" value="KAG9355133.1"/>
    <property type="molecule type" value="Genomic_DNA"/>
</dbReference>
<evidence type="ECO:0000259" key="4">
    <source>
        <dbReference type="Pfam" id="PF00048"/>
    </source>
</evidence>
<evidence type="ECO:0000256" key="3">
    <source>
        <dbReference type="SAM" id="SignalP"/>
    </source>
</evidence>
<accession>A0A8T2PUX8</accession>
<name>A0A8T2PUX8_9TELE</name>